<dbReference type="EMBL" id="UGTM01000001">
    <property type="protein sequence ID" value="SUB86607.1"/>
    <property type="molecule type" value="Genomic_DNA"/>
</dbReference>
<dbReference type="OMA" id="STHEPGF"/>
<dbReference type="GO" id="GO:0003700">
    <property type="term" value="F:DNA-binding transcription factor activity"/>
    <property type="evidence" value="ECO:0007669"/>
    <property type="project" value="InterPro"/>
</dbReference>
<dbReference type="GO" id="GO:0003677">
    <property type="term" value="F:DNA binding"/>
    <property type="evidence" value="ECO:0007669"/>
    <property type="project" value="UniProtKB-KW"/>
</dbReference>
<dbReference type="PROSITE" id="PS00894">
    <property type="entry name" value="HTH_DEOR_1"/>
    <property type="match status" value="1"/>
</dbReference>
<dbReference type="PROSITE" id="PS51000">
    <property type="entry name" value="HTH_DEOR_2"/>
    <property type="match status" value="1"/>
</dbReference>
<keyword evidence="2" id="KW-0238">DNA-binding</keyword>
<proteinExistence type="predicted"/>
<dbReference type="Gene3D" id="1.10.10.10">
    <property type="entry name" value="Winged helix-like DNA-binding domain superfamily/Winged helix DNA-binding domain"/>
    <property type="match status" value="1"/>
</dbReference>
<evidence type="ECO:0000313" key="4">
    <source>
        <dbReference type="EMBL" id="SUB86607.1"/>
    </source>
</evidence>
<dbReference type="GeneID" id="66710213"/>
<organism evidence="4 5">
    <name type="scientific">Prevotella denticola</name>
    <dbReference type="NCBI Taxonomy" id="28129"/>
    <lineage>
        <taxon>Bacteria</taxon>
        <taxon>Pseudomonadati</taxon>
        <taxon>Bacteroidota</taxon>
        <taxon>Bacteroidia</taxon>
        <taxon>Bacteroidales</taxon>
        <taxon>Prevotellaceae</taxon>
        <taxon>Prevotella</taxon>
    </lineage>
</organism>
<name>A0A347AYD4_9BACT</name>
<dbReference type="Gene3D" id="3.40.50.1360">
    <property type="match status" value="1"/>
</dbReference>
<dbReference type="Pfam" id="PF00455">
    <property type="entry name" value="DeoRC"/>
    <property type="match status" value="1"/>
</dbReference>
<dbReference type="InterPro" id="IPR014036">
    <property type="entry name" value="DeoR-like_C"/>
</dbReference>
<dbReference type="Proteomes" id="UP000255469">
    <property type="component" value="Unassembled WGS sequence"/>
</dbReference>
<keyword evidence="3" id="KW-0804">Transcription</keyword>
<dbReference type="InterPro" id="IPR037171">
    <property type="entry name" value="NagB/RpiA_transferase-like"/>
</dbReference>
<dbReference type="InterPro" id="IPR001034">
    <property type="entry name" value="DeoR_HTH"/>
</dbReference>
<dbReference type="InterPro" id="IPR050313">
    <property type="entry name" value="Carb_Metab_HTH_regulators"/>
</dbReference>
<dbReference type="SUPFAM" id="SSF100950">
    <property type="entry name" value="NagB/RpiA/CoA transferase-like"/>
    <property type="match status" value="1"/>
</dbReference>
<evidence type="ECO:0000256" key="2">
    <source>
        <dbReference type="ARBA" id="ARBA00023125"/>
    </source>
</evidence>
<reference evidence="4 5" key="1">
    <citation type="submission" date="2018-06" db="EMBL/GenBank/DDBJ databases">
        <authorList>
            <consortium name="Pathogen Informatics"/>
            <person name="Doyle S."/>
        </authorList>
    </citation>
    <scope>NUCLEOTIDE SEQUENCE [LARGE SCALE GENOMIC DNA]</scope>
    <source>
        <strain evidence="4 5">NCTC13067</strain>
    </source>
</reference>
<accession>A0A347AYD4</accession>
<evidence type="ECO:0000256" key="3">
    <source>
        <dbReference type="ARBA" id="ARBA00023163"/>
    </source>
</evidence>
<dbReference type="InterPro" id="IPR036390">
    <property type="entry name" value="WH_DNA-bd_sf"/>
</dbReference>
<dbReference type="SMART" id="SM00420">
    <property type="entry name" value="HTH_DEOR"/>
    <property type="match status" value="1"/>
</dbReference>
<evidence type="ECO:0000256" key="1">
    <source>
        <dbReference type="ARBA" id="ARBA00023015"/>
    </source>
</evidence>
<dbReference type="SMART" id="SM01134">
    <property type="entry name" value="DeoRC"/>
    <property type="match status" value="1"/>
</dbReference>
<dbReference type="SUPFAM" id="SSF46785">
    <property type="entry name" value="Winged helix' DNA-binding domain"/>
    <property type="match status" value="1"/>
</dbReference>
<dbReference type="PRINTS" id="PR00037">
    <property type="entry name" value="HTHLACR"/>
</dbReference>
<evidence type="ECO:0000313" key="5">
    <source>
        <dbReference type="Proteomes" id="UP000255469"/>
    </source>
</evidence>
<dbReference type="Pfam" id="PF08220">
    <property type="entry name" value="HTH_DeoR"/>
    <property type="match status" value="1"/>
</dbReference>
<dbReference type="PANTHER" id="PTHR30363">
    <property type="entry name" value="HTH-TYPE TRANSCRIPTIONAL REGULATOR SRLR-RELATED"/>
    <property type="match status" value="1"/>
</dbReference>
<dbReference type="InterPro" id="IPR018356">
    <property type="entry name" value="Tscrpt_reg_HTH_DeoR_CS"/>
</dbReference>
<dbReference type="AlphaFoldDB" id="A0A347AYD4"/>
<keyword evidence="1" id="KW-0805">Transcription regulation</keyword>
<protein>
    <submittedName>
        <fullName evidence="4">HTH-type transcriptional repressor glcR</fullName>
    </submittedName>
</protein>
<dbReference type="RefSeq" id="WP_004354678.1">
    <property type="nucleotide sequence ID" value="NZ_CAJPSO010000029.1"/>
</dbReference>
<sequence>MTKEDRQNAILEQLLVQESVLVSDLATSLDVSLVTIRKDLTELERAGKLYRSHGKAILINPFTNNRSVNEKEKLNAEEKQLIGAEAVRLLVKDDSIILASGTTIHALACNIQPAGRLTVVSASLRATMTLAADDNIDIIQLGGMVRHSSISVVGQYSMEILRGCSFSKLFLGVDGIDLDFGISTTDMREAELNRVMMQAAQKTVVLADSSKFGRRGFARISRLEDVDIIITDSKVPQTVVKKIEEMGIDLIIAGAAGMQQEHKTETY</sequence>
<dbReference type="PANTHER" id="PTHR30363:SF44">
    <property type="entry name" value="AGA OPERON TRANSCRIPTIONAL REPRESSOR-RELATED"/>
    <property type="match status" value="1"/>
</dbReference>
<gene>
    <name evidence="4" type="primary">glcR</name>
    <name evidence="4" type="ORF">NCTC13067_00247</name>
</gene>
<dbReference type="InterPro" id="IPR036388">
    <property type="entry name" value="WH-like_DNA-bd_sf"/>
</dbReference>